<dbReference type="InterPro" id="IPR015422">
    <property type="entry name" value="PyrdxlP-dep_Trfase_small"/>
</dbReference>
<keyword evidence="6" id="KW-0167">Capsid protein</keyword>
<keyword evidence="6" id="KW-0946">Virion</keyword>
<protein>
    <submittedName>
        <fullName evidence="6">Spore coat protein</fullName>
    </submittedName>
</protein>
<evidence type="ECO:0000256" key="4">
    <source>
        <dbReference type="PIRSR" id="PIRSR000390-2"/>
    </source>
</evidence>
<feature type="modified residue" description="N6-(pyridoxal phosphate)lysine" evidence="4">
    <location>
        <position position="188"/>
    </location>
</feature>
<dbReference type="PIRSF" id="PIRSF000390">
    <property type="entry name" value="PLP_StrS"/>
    <property type="match status" value="1"/>
</dbReference>
<dbReference type="InterPro" id="IPR020026">
    <property type="entry name" value="PseC"/>
</dbReference>
<dbReference type="Gene3D" id="3.90.1150.10">
    <property type="entry name" value="Aspartate Aminotransferase, domain 1"/>
    <property type="match status" value="1"/>
</dbReference>
<dbReference type="Proteomes" id="UP000036850">
    <property type="component" value="Unassembled WGS sequence"/>
</dbReference>
<dbReference type="GO" id="GO:0008483">
    <property type="term" value="F:transaminase activity"/>
    <property type="evidence" value="ECO:0007669"/>
    <property type="project" value="TreeGrafter"/>
</dbReference>
<evidence type="ECO:0000256" key="2">
    <source>
        <dbReference type="ARBA" id="ARBA00037999"/>
    </source>
</evidence>
<dbReference type="OrthoDB" id="9804264at2"/>
<evidence type="ECO:0000256" key="5">
    <source>
        <dbReference type="RuleBase" id="RU004508"/>
    </source>
</evidence>
<evidence type="ECO:0000256" key="1">
    <source>
        <dbReference type="ARBA" id="ARBA00022898"/>
    </source>
</evidence>
<gene>
    <name evidence="6" type="ORF">AC626_12850</name>
</gene>
<reference evidence="7" key="1">
    <citation type="submission" date="2015-07" db="EMBL/GenBank/DDBJ databases">
        <title>Draft genome sequence of a Pseudoalteromonas rubra strain, OCN096, isolated from Kaneohe Bay, Oahu, Hawaii.</title>
        <authorList>
            <person name="Beurmann S."/>
            <person name="Ushijima B."/>
            <person name="Belcaid M."/>
            <person name="Callahan S.M."/>
            <person name="Aeby G.S."/>
        </authorList>
    </citation>
    <scope>NUCLEOTIDE SEQUENCE [LARGE SCALE GENOMIC DNA]</scope>
    <source>
        <strain evidence="7">OCN096</strain>
    </source>
</reference>
<sequence length="396" mass="43765">MIPYGKQSIAQQDIDAVVAVLQSDFLTQGPVVPQFEQAVARYCQASHAVAVNSATSALHVACMALDVTQNSLVWTVPNSFVASANCALYCGASVDFVDIDEASGNLCVGALAEKLQHAYEAGRLPDVVIPVHFAGQCCDMQAIAKLARQYDFKVIEDASHAIGGRYQNTPVGHCDYSDICVFSFHPVKIITSAEGGMAVTQNEALAQRMRSLRSHGITADPTLLTEPSHGPWYYQQHALGFNYRMTDLHAALGLSQLTQLDQFVATRNQLAQRYDTLFAEVEGVTPLAQSDDQYSAYHLYVVRIAHSTRQLHEYLVTQLRAQGVFAHVHYIPIYLQPYYQKQGFKPGYCPASEAYYHSAITLPLFPSLTAPQQQQVVETLCQLLSDWQHTHTAHKE</sequence>
<dbReference type="Gene3D" id="3.40.640.10">
    <property type="entry name" value="Type I PLP-dependent aspartate aminotransferase-like (Major domain)"/>
    <property type="match status" value="1"/>
</dbReference>
<keyword evidence="1 4" id="KW-0663">Pyridoxal phosphate</keyword>
<name>A0A0L0ERS1_9GAMM</name>
<dbReference type="PANTHER" id="PTHR30244:SF34">
    <property type="entry name" value="DTDP-4-AMINO-4,6-DIDEOXYGALACTOSE TRANSAMINASE"/>
    <property type="match status" value="1"/>
</dbReference>
<dbReference type="InterPro" id="IPR015421">
    <property type="entry name" value="PyrdxlP-dep_Trfase_major"/>
</dbReference>
<accession>A0A0L0ERS1</accession>
<dbReference type="GO" id="GO:0000271">
    <property type="term" value="P:polysaccharide biosynthetic process"/>
    <property type="evidence" value="ECO:0007669"/>
    <property type="project" value="TreeGrafter"/>
</dbReference>
<dbReference type="PANTHER" id="PTHR30244">
    <property type="entry name" value="TRANSAMINASE"/>
    <property type="match status" value="1"/>
</dbReference>
<dbReference type="EMBL" id="LFZX01000093">
    <property type="protein sequence ID" value="KNC67111.1"/>
    <property type="molecule type" value="Genomic_DNA"/>
</dbReference>
<dbReference type="Pfam" id="PF01041">
    <property type="entry name" value="DegT_DnrJ_EryC1"/>
    <property type="match status" value="1"/>
</dbReference>
<dbReference type="InterPro" id="IPR015424">
    <property type="entry name" value="PyrdxlP-dep_Trfase"/>
</dbReference>
<dbReference type="AlphaFoldDB" id="A0A0L0ERS1"/>
<evidence type="ECO:0000313" key="7">
    <source>
        <dbReference type="Proteomes" id="UP000036850"/>
    </source>
</evidence>
<feature type="active site" description="Proton acceptor" evidence="3">
    <location>
        <position position="188"/>
    </location>
</feature>
<dbReference type="GO" id="GO:0030170">
    <property type="term" value="F:pyridoxal phosphate binding"/>
    <property type="evidence" value="ECO:0007669"/>
    <property type="project" value="TreeGrafter"/>
</dbReference>
<dbReference type="CDD" id="cd00616">
    <property type="entry name" value="AHBA_syn"/>
    <property type="match status" value="1"/>
</dbReference>
<comment type="caution">
    <text evidence="6">The sequence shown here is derived from an EMBL/GenBank/DDBJ whole genome shotgun (WGS) entry which is preliminary data.</text>
</comment>
<evidence type="ECO:0000256" key="3">
    <source>
        <dbReference type="PIRSR" id="PIRSR000390-1"/>
    </source>
</evidence>
<dbReference type="InterPro" id="IPR000653">
    <property type="entry name" value="DegT/StrS_aminotransferase"/>
</dbReference>
<organism evidence="6 7">
    <name type="scientific">Pseudoalteromonas rubra</name>
    <dbReference type="NCBI Taxonomy" id="43658"/>
    <lineage>
        <taxon>Bacteria</taxon>
        <taxon>Pseudomonadati</taxon>
        <taxon>Pseudomonadota</taxon>
        <taxon>Gammaproteobacteria</taxon>
        <taxon>Alteromonadales</taxon>
        <taxon>Pseudoalteromonadaceae</taxon>
        <taxon>Pseudoalteromonas</taxon>
    </lineage>
</organism>
<dbReference type="SUPFAM" id="SSF53383">
    <property type="entry name" value="PLP-dependent transferases"/>
    <property type="match status" value="1"/>
</dbReference>
<evidence type="ECO:0000313" key="6">
    <source>
        <dbReference type="EMBL" id="KNC67111.1"/>
    </source>
</evidence>
<comment type="similarity">
    <text evidence="2 5">Belongs to the DegT/DnrJ/EryC1 family.</text>
</comment>
<dbReference type="PATRIC" id="fig|43658.6.peg.3563"/>
<dbReference type="NCBIfam" id="TIGR03588">
    <property type="entry name" value="PseC"/>
    <property type="match status" value="1"/>
</dbReference>
<proteinExistence type="inferred from homology"/>